<feature type="domain" description="Molybdopterin dinucleotide-binding" evidence="13">
    <location>
        <begin position="601"/>
        <end position="713"/>
    </location>
</feature>
<evidence type="ECO:0000256" key="4">
    <source>
        <dbReference type="ARBA" id="ARBA00012239"/>
    </source>
</evidence>
<dbReference type="SUPFAM" id="SSF53706">
    <property type="entry name" value="Formate dehydrogenase/DMSO reductase, domains 1-3"/>
    <property type="match status" value="1"/>
</dbReference>
<gene>
    <name evidence="14" type="ORF">KSU1_C0614</name>
</gene>
<dbReference type="GO" id="GO:0018818">
    <property type="term" value="F:acetylene hydratase activity"/>
    <property type="evidence" value="ECO:0007669"/>
    <property type="project" value="InterPro"/>
</dbReference>
<keyword evidence="14" id="KW-0808">Transferase</keyword>
<keyword evidence="15" id="KW-1185">Reference proteome</keyword>
<dbReference type="PANTHER" id="PTHR11601:SF34">
    <property type="entry name" value="CYSTEINE DESULFURASE"/>
    <property type="match status" value="1"/>
</dbReference>
<dbReference type="Pfam" id="PF00266">
    <property type="entry name" value="Aminotran_5"/>
    <property type="match status" value="1"/>
</dbReference>
<name>I3IKG5_9BACT</name>
<evidence type="ECO:0000256" key="3">
    <source>
        <dbReference type="ARBA" id="ARBA00006490"/>
    </source>
</evidence>
<evidence type="ECO:0000259" key="13">
    <source>
        <dbReference type="Pfam" id="PF01568"/>
    </source>
</evidence>
<dbReference type="EC" id="2.8.1.7" evidence="4"/>
<dbReference type="eggNOG" id="COG1104">
    <property type="taxonomic scope" value="Bacteria"/>
</dbReference>
<dbReference type="Pfam" id="PF00384">
    <property type="entry name" value="Molybdopterin"/>
    <property type="match status" value="1"/>
</dbReference>
<feature type="domain" description="Aminotransferase class V" evidence="11">
    <location>
        <begin position="756"/>
        <end position="1117"/>
    </location>
</feature>
<dbReference type="InterPro" id="IPR015421">
    <property type="entry name" value="PyrdxlP-dep_Trfase_major"/>
</dbReference>
<dbReference type="STRING" id="247490.KSU1_C0614"/>
<evidence type="ECO:0000259" key="11">
    <source>
        <dbReference type="Pfam" id="PF00266"/>
    </source>
</evidence>
<evidence type="ECO:0000256" key="9">
    <source>
        <dbReference type="ARBA" id="ARBA00050776"/>
    </source>
</evidence>
<protein>
    <recommendedName>
        <fullName evidence="4">cysteine desulfurase</fullName>
        <ecNumber evidence="4">2.8.1.7</ecNumber>
    </recommendedName>
</protein>
<dbReference type="Gene3D" id="3.40.640.10">
    <property type="entry name" value="Type I PLP-dependent aspartate aminotransferase-like (Major domain)"/>
    <property type="match status" value="1"/>
</dbReference>
<evidence type="ECO:0000256" key="5">
    <source>
        <dbReference type="ARBA" id="ARBA00022723"/>
    </source>
</evidence>
<dbReference type="Gene3D" id="2.40.40.20">
    <property type="match status" value="1"/>
</dbReference>
<evidence type="ECO:0000259" key="12">
    <source>
        <dbReference type="Pfam" id="PF00384"/>
    </source>
</evidence>
<dbReference type="OrthoDB" id="9803192at2"/>
<dbReference type="EMBL" id="BAFH01000003">
    <property type="protein sequence ID" value="GAB62210.1"/>
    <property type="molecule type" value="Genomic_DNA"/>
</dbReference>
<keyword evidence="5" id="KW-0479">Metal-binding</keyword>
<dbReference type="PANTHER" id="PTHR11601">
    <property type="entry name" value="CYSTEINE DESULFURYLASE FAMILY MEMBER"/>
    <property type="match status" value="1"/>
</dbReference>
<feature type="domain" description="Molybdopterin oxidoreductase" evidence="12">
    <location>
        <begin position="65"/>
        <end position="494"/>
    </location>
</feature>
<dbReference type="GO" id="GO:0046872">
    <property type="term" value="F:metal ion binding"/>
    <property type="evidence" value="ECO:0007669"/>
    <property type="project" value="UniProtKB-KW"/>
</dbReference>
<dbReference type="GO" id="GO:0051536">
    <property type="term" value="F:iron-sulfur cluster binding"/>
    <property type="evidence" value="ECO:0007669"/>
    <property type="project" value="UniProtKB-KW"/>
</dbReference>
<keyword evidence="7" id="KW-0408">Iron</keyword>
<dbReference type="Proteomes" id="UP000002985">
    <property type="component" value="Unassembled WGS sequence"/>
</dbReference>
<dbReference type="GO" id="GO:0008483">
    <property type="term" value="F:transaminase activity"/>
    <property type="evidence" value="ECO:0007669"/>
    <property type="project" value="UniProtKB-KW"/>
</dbReference>
<dbReference type="Gene3D" id="3.40.50.740">
    <property type="match status" value="1"/>
</dbReference>
<evidence type="ECO:0000313" key="14">
    <source>
        <dbReference type="EMBL" id="GAB62210.1"/>
    </source>
</evidence>
<dbReference type="InterPro" id="IPR006657">
    <property type="entry name" value="MoPterin_dinucl-bd_dom"/>
</dbReference>
<comment type="similarity">
    <text evidence="3">Belongs to the class-V pyridoxal-phosphate-dependent aminotransferase family. NifS/IscS subfamily.</text>
</comment>
<evidence type="ECO:0000256" key="8">
    <source>
        <dbReference type="ARBA" id="ARBA00023014"/>
    </source>
</evidence>
<comment type="cofactor">
    <cofactor evidence="1 10">
        <name>pyridoxal 5'-phosphate</name>
        <dbReference type="ChEBI" id="CHEBI:597326"/>
    </cofactor>
</comment>
<proteinExistence type="inferred from homology"/>
<dbReference type="InterPro" id="IPR006656">
    <property type="entry name" value="Mopterin_OxRdtase"/>
</dbReference>
<dbReference type="GO" id="GO:0016491">
    <property type="term" value="F:oxidoreductase activity"/>
    <property type="evidence" value="ECO:0007669"/>
    <property type="project" value="InterPro"/>
</dbReference>
<accession>I3IKG5</accession>
<dbReference type="InterPro" id="IPR015424">
    <property type="entry name" value="PyrdxlP-dep_Trfase"/>
</dbReference>
<dbReference type="FunFam" id="3.40.640.10:FF:000084">
    <property type="entry name" value="IscS-like cysteine desulfurase"/>
    <property type="match status" value="1"/>
</dbReference>
<keyword evidence="14" id="KW-0032">Aminotransferase</keyword>
<dbReference type="SUPFAM" id="SSF53383">
    <property type="entry name" value="PLP-dependent transferases"/>
    <property type="match status" value="1"/>
</dbReference>
<dbReference type="Gene3D" id="2.20.25.90">
    <property type="entry name" value="ADC-like domains"/>
    <property type="match status" value="1"/>
</dbReference>
<dbReference type="Pfam" id="PF01568">
    <property type="entry name" value="Molydop_binding"/>
    <property type="match status" value="1"/>
</dbReference>
<evidence type="ECO:0000256" key="6">
    <source>
        <dbReference type="ARBA" id="ARBA00022898"/>
    </source>
</evidence>
<dbReference type="Gene3D" id="3.90.1150.10">
    <property type="entry name" value="Aspartate Aminotransferase, domain 1"/>
    <property type="match status" value="1"/>
</dbReference>
<keyword evidence="8" id="KW-0411">Iron-sulfur</keyword>
<evidence type="ECO:0000256" key="7">
    <source>
        <dbReference type="ARBA" id="ARBA00023004"/>
    </source>
</evidence>
<comment type="caution">
    <text evidence="14">The sequence shown here is derived from an EMBL/GenBank/DDBJ whole genome shotgun (WGS) entry which is preliminary data.</text>
</comment>
<dbReference type="NCBIfam" id="NF002806">
    <property type="entry name" value="PRK02948.1"/>
    <property type="match status" value="1"/>
</dbReference>
<dbReference type="InterPro" id="IPR015422">
    <property type="entry name" value="PyrdxlP-dep_Trfase_small"/>
</dbReference>
<evidence type="ECO:0000256" key="1">
    <source>
        <dbReference type="ARBA" id="ARBA00001933"/>
    </source>
</evidence>
<evidence type="ECO:0000256" key="2">
    <source>
        <dbReference type="ARBA" id="ARBA00003120"/>
    </source>
</evidence>
<dbReference type="Gene3D" id="3.40.228.10">
    <property type="entry name" value="Dimethylsulfoxide Reductase, domain 2"/>
    <property type="match status" value="1"/>
</dbReference>
<dbReference type="CDD" id="cd02781">
    <property type="entry name" value="MopB_CT_Acetylene-hydratase"/>
    <property type="match status" value="1"/>
</dbReference>
<dbReference type="GO" id="GO:0031071">
    <property type="term" value="F:cysteine desulfurase activity"/>
    <property type="evidence" value="ECO:0007669"/>
    <property type="project" value="UniProtKB-EC"/>
</dbReference>
<dbReference type="InterPro" id="IPR009010">
    <property type="entry name" value="Asp_de-COase-like_dom_sf"/>
</dbReference>
<dbReference type="SUPFAM" id="SSF50692">
    <property type="entry name" value="ADC-like"/>
    <property type="match status" value="1"/>
</dbReference>
<dbReference type="InterPro" id="IPR000192">
    <property type="entry name" value="Aminotrans_V_dom"/>
</dbReference>
<sequence length="1139" mass="126456">MCFKEKLIARERRALCGICPAGCWIVVTYNEEGRIDKVRPDESSGLGIICKLGEYSADIVYSKDRLLYPMRRKGPKGTYEFEKISWDQAYDTIIEKLNRIKADFGPEAAALYTGRGSFELSMCDIYQPKGVAVSSASSVLFPFGSPNTMGVGSLCYVSFAMIAPHITMGGMLINMFSDIENAGLIIVWGANPATDCPPLDLKRILNARERGAEVIIIDPRRTMTAKLTNAEWVPVRSGTDGALALGMCNVLIKEERYDEVFVRDWTRGFDEFSRYVQHFSPEVVEDITGVPAEKIQSLARRISEAHGASPVMYSGLEYNDSGVQAIRATHVLWALAGQLDVPGGRCFSMRENQFPLNRDGHIPNPDLHKTIGRNQFPVYSLYRSESHPMSLPDAVIRGKPYPVRSLIILGASLITAWPQPKVWRETLHALDFLVCIDRQLTADAAYADIVLPGTTLYEIESYMIYGPVFRIREKVVEPVGEARNDFFIMAELARRLGYGYLYPQNEEELLRHVLKASGFTLEDVRANGGTVQVPTVMMQYKKWEKGLLRSDGRPGFDTPTGKFEIASTILEEHGYDALPVYTEPREGPRSQPETNKKFPLIFNSGSRVTTDFRSQHHAIPGLYKERPEPTVTINTHDARERDIKGGDRVTVQTVRGQVPMRALVTDDIIQGTIDANMGGGGPLGPKAWQECNINELTDLKRYDPISGFPVYKALLCDVRKISEQKESVRIDSGEYGPPYAELAASAEEIKEKRRRIYFDHNATTPLDSEVFEVMMRSMGDCYGNPSSIYKEGKDASCILEASRRSIAQLINCTARRILFTGSGSEANNLVLKGVAFWNIKRKKNHIITTQIEHPSVLATCEWLEKNGMRVTYLTVDRAGMVNPEDLAHAITDKTCLVSIMTANNETGTIQPVKEFTRIAREHGALFHTDCVQGIGKIPIDVETLEVDFLSMSGHKIHGPKGAGALYIRNGANLEPLIHGGKQEYGLRAGTENLPGIAGFGKAAEIALKNLAQMDAVRNMRDRLEDGIRELLPGVTLNGHRTERLPNTLNIILPGMRGESIVLTLDQNGVSISSGSACRSGSPKPSHVLIAMGLSEEEAHCSVRFSLGVENSGKEVEATLFLLRKVIRDSKNIVRFIPCR</sequence>
<dbReference type="AlphaFoldDB" id="I3IKG5"/>
<reference evidence="14 15" key="1">
    <citation type="journal article" date="2012" name="FEBS Lett.">
        <title>Anammox organism KSU-1 expresses a NirK-type copper-containing nitrite reductase instead of a NirS-type with cytochrome cd1.</title>
        <authorList>
            <person name="Hira D."/>
            <person name="Toh H."/>
            <person name="Migita C.T."/>
            <person name="Okubo H."/>
            <person name="Nishiyama T."/>
            <person name="Hattori M."/>
            <person name="Furukawa K."/>
            <person name="Fujii T."/>
        </authorList>
    </citation>
    <scope>NUCLEOTIDE SEQUENCE [LARGE SCALE GENOMIC DNA]</scope>
</reference>
<keyword evidence="6" id="KW-0663">Pyridoxal phosphate</keyword>
<dbReference type="GO" id="GO:0043546">
    <property type="term" value="F:molybdopterin cofactor binding"/>
    <property type="evidence" value="ECO:0007669"/>
    <property type="project" value="InterPro"/>
</dbReference>
<dbReference type="PROSITE" id="PS00595">
    <property type="entry name" value="AA_TRANSFER_CLASS_5"/>
    <property type="match status" value="1"/>
</dbReference>
<evidence type="ECO:0000313" key="15">
    <source>
        <dbReference type="Proteomes" id="UP000002985"/>
    </source>
</evidence>
<comment type="function">
    <text evidence="2">Catalyzes the removal of elemental sulfur atoms from cysteine to produce alanine. Seems to participate in the biosynthesis of the nitrogenase metalloclusters by providing the inorganic sulfur required for the Fe-S core formation.</text>
</comment>
<evidence type="ECO:0000256" key="10">
    <source>
        <dbReference type="RuleBase" id="RU004504"/>
    </source>
</evidence>
<dbReference type="eggNOG" id="COG0243">
    <property type="taxonomic scope" value="Bacteria"/>
</dbReference>
<dbReference type="InterPro" id="IPR020578">
    <property type="entry name" value="Aminotrans_V_PyrdxlP_BS"/>
</dbReference>
<organism evidence="14 15">
    <name type="scientific">Candidatus Jettenia caeni</name>
    <dbReference type="NCBI Taxonomy" id="247490"/>
    <lineage>
        <taxon>Bacteria</taxon>
        <taxon>Pseudomonadati</taxon>
        <taxon>Planctomycetota</taxon>
        <taxon>Candidatus Brocadiia</taxon>
        <taxon>Candidatus Brocadiales</taxon>
        <taxon>Candidatus Brocadiaceae</taxon>
        <taxon>Candidatus Jettenia</taxon>
    </lineage>
</organism>
<comment type="catalytic activity">
    <reaction evidence="9">
        <text>(sulfur carrier)-H + L-cysteine = (sulfur carrier)-SH + L-alanine</text>
        <dbReference type="Rhea" id="RHEA:43892"/>
        <dbReference type="Rhea" id="RHEA-COMP:14737"/>
        <dbReference type="Rhea" id="RHEA-COMP:14739"/>
        <dbReference type="ChEBI" id="CHEBI:29917"/>
        <dbReference type="ChEBI" id="CHEBI:35235"/>
        <dbReference type="ChEBI" id="CHEBI:57972"/>
        <dbReference type="ChEBI" id="CHEBI:64428"/>
        <dbReference type="EC" id="2.8.1.7"/>
    </reaction>
</comment>
<dbReference type="Gene3D" id="1.10.260.50">
    <property type="match status" value="1"/>
</dbReference>
<dbReference type="InterPro" id="IPR037949">
    <property type="entry name" value="MopB_CT_Acetylene-hydratase"/>
</dbReference>